<dbReference type="Pfam" id="PF00583">
    <property type="entry name" value="Acetyltransf_1"/>
    <property type="match status" value="1"/>
</dbReference>
<feature type="domain" description="N-acetyltransferase" evidence="1">
    <location>
        <begin position="4"/>
        <end position="160"/>
    </location>
</feature>
<dbReference type="Proteomes" id="UP000033874">
    <property type="component" value="Unassembled WGS sequence"/>
</dbReference>
<dbReference type="AlphaFoldDB" id="A0A0M3AKD1"/>
<gene>
    <name evidence="2" type="ORF">YP76_25350</name>
</gene>
<sequence length="160" mass="18165">MITAQVESLSERLGELMPLFPEHYKELALNQDQVPLDPQYEEYLRRDAAGGVMLVTLRDLGKLVGYFVGFVAPGLHYRTCLTLTMDIFWVHPSHRGGRAGFILFDAVEKEAKRRGVQRMFVGSKCHKDASFLFERRGYERCEVYYTAWLGGAADAAREAA</sequence>
<organism evidence="2 3">
    <name type="scientific">Sphingobium chungbukense</name>
    <dbReference type="NCBI Taxonomy" id="56193"/>
    <lineage>
        <taxon>Bacteria</taxon>
        <taxon>Pseudomonadati</taxon>
        <taxon>Pseudomonadota</taxon>
        <taxon>Alphaproteobacteria</taxon>
        <taxon>Sphingomonadales</taxon>
        <taxon>Sphingomonadaceae</taxon>
        <taxon>Sphingobium</taxon>
    </lineage>
</organism>
<name>A0A0M3AKD1_9SPHN</name>
<dbReference type="PATRIC" id="fig|56193.3.peg.5353"/>
<proteinExistence type="predicted"/>
<keyword evidence="3" id="KW-1185">Reference proteome</keyword>
<dbReference type="GO" id="GO:0016747">
    <property type="term" value="F:acyltransferase activity, transferring groups other than amino-acyl groups"/>
    <property type="evidence" value="ECO:0007669"/>
    <property type="project" value="InterPro"/>
</dbReference>
<evidence type="ECO:0000313" key="2">
    <source>
        <dbReference type="EMBL" id="KKW89406.1"/>
    </source>
</evidence>
<dbReference type="Gene3D" id="3.40.630.30">
    <property type="match status" value="1"/>
</dbReference>
<evidence type="ECO:0000259" key="1">
    <source>
        <dbReference type="PROSITE" id="PS51186"/>
    </source>
</evidence>
<dbReference type="EMBL" id="LBIC01000021">
    <property type="protein sequence ID" value="KKW89406.1"/>
    <property type="molecule type" value="Genomic_DNA"/>
</dbReference>
<dbReference type="SUPFAM" id="SSF55729">
    <property type="entry name" value="Acyl-CoA N-acyltransferases (Nat)"/>
    <property type="match status" value="1"/>
</dbReference>
<reference evidence="2 3" key="1">
    <citation type="submission" date="2015-04" db="EMBL/GenBank/DDBJ databases">
        <title>Genome sequence of aromatic hydrocarbons-degrading Sphingobium chungbukense DJ77.</title>
        <authorList>
            <person name="Kim Y.-C."/>
            <person name="Chae J.-C."/>
        </authorList>
    </citation>
    <scope>NUCLEOTIDE SEQUENCE [LARGE SCALE GENOMIC DNA]</scope>
    <source>
        <strain evidence="2 3">DJ77</strain>
    </source>
</reference>
<dbReference type="PROSITE" id="PS51186">
    <property type="entry name" value="GNAT"/>
    <property type="match status" value="1"/>
</dbReference>
<dbReference type="CDD" id="cd04301">
    <property type="entry name" value="NAT_SF"/>
    <property type="match status" value="1"/>
</dbReference>
<comment type="caution">
    <text evidence="2">The sequence shown here is derived from an EMBL/GenBank/DDBJ whole genome shotgun (WGS) entry which is preliminary data.</text>
</comment>
<protein>
    <recommendedName>
        <fullName evidence="1">N-acetyltransferase domain-containing protein</fullName>
    </recommendedName>
</protein>
<dbReference type="InterPro" id="IPR000182">
    <property type="entry name" value="GNAT_dom"/>
</dbReference>
<accession>A0A0M3AKD1</accession>
<dbReference type="InterPro" id="IPR016181">
    <property type="entry name" value="Acyl_CoA_acyltransferase"/>
</dbReference>
<dbReference type="STRING" id="56193.YP76_25350"/>
<dbReference type="RefSeq" id="WP_046766150.1">
    <property type="nucleotide sequence ID" value="NZ_LBIC01000021.1"/>
</dbReference>
<evidence type="ECO:0000313" key="3">
    <source>
        <dbReference type="Proteomes" id="UP000033874"/>
    </source>
</evidence>